<dbReference type="InterPro" id="IPR000192">
    <property type="entry name" value="Aminotrans_V_dom"/>
</dbReference>
<dbReference type="GO" id="GO:0004760">
    <property type="term" value="F:L-serine-pyruvate transaminase activity"/>
    <property type="evidence" value="ECO:0007669"/>
    <property type="project" value="TreeGrafter"/>
</dbReference>
<sequence>RPAQGRVLVLSNGNFGERTQELVRRFAAEVTVVSAPWGQRWSVDSARAELEKGDVVAVCAVHNETSAGVANDLGALAPAVRRSGALFLVDGISSLAGLPLPIESWGIDAVVAGSQKGSALRRASRWSTSQNGPSQPSIRDRTTSTSAPTSSRS</sequence>
<dbReference type="InterPro" id="IPR015421">
    <property type="entry name" value="PyrdxlP-dep_Trfase_major"/>
</dbReference>
<dbReference type="GO" id="GO:0005777">
    <property type="term" value="C:peroxisome"/>
    <property type="evidence" value="ECO:0007669"/>
    <property type="project" value="TreeGrafter"/>
</dbReference>
<dbReference type="Gene3D" id="3.40.640.10">
    <property type="entry name" value="Type I PLP-dependent aspartate aminotransferase-like (Major domain)"/>
    <property type="match status" value="1"/>
</dbReference>
<evidence type="ECO:0000256" key="3">
    <source>
        <dbReference type="SAM" id="MobiDB-lite"/>
    </source>
</evidence>
<comment type="cofactor">
    <cofactor evidence="1">
        <name>pyridoxal 5'-phosphate</name>
        <dbReference type="ChEBI" id="CHEBI:597326"/>
    </cofactor>
</comment>
<dbReference type="EMBL" id="AUZX01004262">
    <property type="protein sequence ID" value="EQD71319.1"/>
    <property type="molecule type" value="Genomic_DNA"/>
</dbReference>
<dbReference type="AlphaFoldDB" id="T1CS33"/>
<comment type="caution">
    <text evidence="5">The sequence shown here is derived from an EMBL/GenBank/DDBJ whole genome shotgun (WGS) entry which is preliminary data.</text>
</comment>
<feature type="domain" description="Aminotransferase class V" evidence="4">
    <location>
        <begin position="20"/>
        <end position="116"/>
    </location>
</feature>
<dbReference type="PANTHER" id="PTHR21152">
    <property type="entry name" value="AMINOTRANSFERASE CLASS V"/>
    <property type="match status" value="1"/>
</dbReference>
<feature type="non-terminal residue" evidence="5">
    <location>
        <position position="153"/>
    </location>
</feature>
<feature type="non-terminal residue" evidence="5">
    <location>
        <position position="1"/>
    </location>
</feature>
<feature type="compositionally biased region" description="Low complexity" evidence="3">
    <location>
        <begin position="143"/>
        <end position="153"/>
    </location>
</feature>
<name>T1CS33_9ZZZZ</name>
<feature type="region of interest" description="Disordered" evidence="3">
    <location>
        <begin position="121"/>
        <end position="153"/>
    </location>
</feature>
<evidence type="ECO:0000259" key="4">
    <source>
        <dbReference type="Pfam" id="PF00266"/>
    </source>
</evidence>
<keyword evidence="2" id="KW-0663">Pyridoxal phosphate</keyword>
<evidence type="ECO:0000256" key="1">
    <source>
        <dbReference type="ARBA" id="ARBA00001933"/>
    </source>
</evidence>
<gene>
    <name evidence="5" type="ORF">B1A_05844</name>
</gene>
<dbReference type="GO" id="GO:0008453">
    <property type="term" value="F:alanine-glyoxylate transaminase activity"/>
    <property type="evidence" value="ECO:0007669"/>
    <property type="project" value="TreeGrafter"/>
</dbReference>
<keyword evidence="5" id="KW-0032">Aminotransferase</keyword>
<accession>T1CS33</accession>
<reference evidence="5" key="1">
    <citation type="submission" date="2013-08" db="EMBL/GenBank/DDBJ databases">
        <authorList>
            <person name="Mendez C."/>
            <person name="Richter M."/>
            <person name="Ferrer M."/>
            <person name="Sanchez J."/>
        </authorList>
    </citation>
    <scope>NUCLEOTIDE SEQUENCE</scope>
</reference>
<proteinExistence type="predicted"/>
<evidence type="ECO:0000256" key="2">
    <source>
        <dbReference type="ARBA" id="ARBA00022898"/>
    </source>
</evidence>
<dbReference type="GO" id="GO:0019265">
    <property type="term" value="P:glycine biosynthetic process, by transamination of glyoxylate"/>
    <property type="evidence" value="ECO:0007669"/>
    <property type="project" value="TreeGrafter"/>
</dbReference>
<protein>
    <submittedName>
        <fullName evidence="5">Aminotransferase class V</fullName>
    </submittedName>
</protein>
<evidence type="ECO:0000313" key="5">
    <source>
        <dbReference type="EMBL" id="EQD71319.1"/>
    </source>
</evidence>
<keyword evidence="5" id="KW-0808">Transferase</keyword>
<dbReference type="InterPro" id="IPR015424">
    <property type="entry name" value="PyrdxlP-dep_Trfase"/>
</dbReference>
<dbReference type="SUPFAM" id="SSF53383">
    <property type="entry name" value="PLP-dependent transferases"/>
    <property type="match status" value="1"/>
</dbReference>
<reference evidence="5" key="2">
    <citation type="journal article" date="2014" name="ISME J.">
        <title>Microbial stratification in low pH oxic and suboxic macroscopic growths along an acid mine drainage.</title>
        <authorList>
            <person name="Mendez-Garcia C."/>
            <person name="Mesa V."/>
            <person name="Sprenger R.R."/>
            <person name="Richter M."/>
            <person name="Diez M.S."/>
            <person name="Solano J."/>
            <person name="Bargiela R."/>
            <person name="Golyshina O.V."/>
            <person name="Manteca A."/>
            <person name="Ramos J.L."/>
            <person name="Gallego J.R."/>
            <person name="Llorente I."/>
            <person name="Martins Dos Santos V.A."/>
            <person name="Jensen O.N."/>
            <person name="Pelaez A.I."/>
            <person name="Sanchez J."/>
            <person name="Ferrer M."/>
        </authorList>
    </citation>
    <scope>NUCLEOTIDE SEQUENCE</scope>
</reference>
<dbReference type="PANTHER" id="PTHR21152:SF40">
    <property type="entry name" value="ALANINE--GLYOXYLATE AMINOTRANSFERASE"/>
    <property type="match status" value="1"/>
</dbReference>
<feature type="compositionally biased region" description="Polar residues" evidence="3">
    <location>
        <begin position="125"/>
        <end position="137"/>
    </location>
</feature>
<organism evidence="5">
    <name type="scientific">mine drainage metagenome</name>
    <dbReference type="NCBI Taxonomy" id="410659"/>
    <lineage>
        <taxon>unclassified sequences</taxon>
        <taxon>metagenomes</taxon>
        <taxon>ecological metagenomes</taxon>
    </lineage>
</organism>
<dbReference type="Pfam" id="PF00266">
    <property type="entry name" value="Aminotran_5"/>
    <property type="match status" value="1"/>
</dbReference>